<dbReference type="Gene3D" id="3.50.50.60">
    <property type="entry name" value="FAD/NAD(P)-binding domain"/>
    <property type="match status" value="1"/>
</dbReference>
<keyword evidence="4" id="KW-1185">Reference proteome</keyword>
<organism evidence="3 4">
    <name type="scientific">Citricoccus muralis</name>
    <dbReference type="NCBI Taxonomy" id="169134"/>
    <lineage>
        <taxon>Bacteria</taxon>
        <taxon>Bacillati</taxon>
        <taxon>Actinomycetota</taxon>
        <taxon>Actinomycetes</taxon>
        <taxon>Micrococcales</taxon>
        <taxon>Micrococcaceae</taxon>
        <taxon>Citricoccus</taxon>
    </lineage>
</organism>
<dbReference type="EMBL" id="QREH01000001">
    <property type="protein sequence ID" value="REE03727.1"/>
    <property type="molecule type" value="Genomic_DNA"/>
</dbReference>
<dbReference type="PRINTS" id="PR00368">
    <property type="entry name" value="FADPNR"/>
</dbReference>
<dbReference type="GO" id="GO:0050660">
    <property type="term" value="F:flavin adenine dinucleotide binding"/>
    <property type="evidence" value="ECO:0007669"/>
    <property type="project" value="TreeGrafter"/>
</dbReference>
<dbReference type="InterPro" id="IPR050982">
    <property type="entry name" value="Auxin_biosynth/cation_transpt"/>
</dbReference>
<sequence>MATTEPTLPAVPGPVDLSQVFDALIIGAGQAGLSTAYHLRRRGLDCLVVDAAHRVGDHWRHQYDSLALFTANKFNRLPGLGFPGQPWGFATKDEVAAALEAYARDFDLPVRLDSPVRRLSRTPERFRTETATATYFSRTVVLATGPFGQLPRIPEFAQDLDPAILQLHSSQYRRPGQLREGPVLVVGGGHSGCDIALEVAQSGHLTTLAGRDLGQIPVSWDSPLLHLIMPAVMFQHSRIYRRGTRAGQRMREEVLHHGAPRLRVQAQDLDGAGVVRTEARVCGAPDGAPLLTDGRTMDARTVIWATGFHHDYSWLELPVLGADGWPREYRGVAEDVPGVFFCGLAFQSSMSSMNFHGVGADAAYIADRIAERLTDRPAGRRRHGTPLARRRLPRGDVPQRAAR</sequence>
<feature type="region of interest" description="Disordered" evidence="2">
    <location>
        <begin position="375"/>
        <end position="403"/>
    </location>
</feature>
<evidence type="ECO:0000313" key="4">
    <source>
        <dbReference type="Proteomes" id="UP000256727"/>
    </source>
</evidence>
<dbReference type="SUPFAM" id="SSF51905">
    <property type="entry name" value="FAD/NAD(P)-binding domain"/>
    <property type="match status" value="1"/>
</dbReference>
<evidence type="ECO:0000313" key="3">
    <source>
        <dbReference type="EMBL" id="REE03727.1"/>
    </source>
</evidence>
<proteinExistence type="predicted"/>
<gene>
    <name evidence="3" type="ORF">C8E99_1544</name>
</gene>
<dbReference type="OrthoDB" id="9808049at2"/>
<accession>A0A3D9LE58</accession>
<dbReference type="PANTHER" id="PTHR43539">
    <property type="entry name" value="FLAVIN-BINDING MONOOXYGENASE-LIKE PROTEIN (AFU_ORTHOLOGUE AFUA_4G09220)"/>
    <property type="match status" value="1"/>
</dbReference>
<comment type="caution">
    <text evidence="3">The sequence shown here is derived from an EMBL/GenBank/DDBJ whole genome shotgun (WGS) entry which is preliminary data.</text>
</comment>
<dbReference type="Proteomes" id="UP000256727">
    <property type="component" value="Unassembled WGS sequence"/>
</dbReference>
<dbReference type="PANTHER" id="PTHR43539:SF78">
    <property type="entry name" value="FLAVIN-CONTAINING MONOOXYGENASE"/>
    <property type="match status" value="1"/>
</dbReference>
<evidence type="ECO:0000256" key="1">
    <source>
        <dbReference type="ARBA" id="ARBA00023002"/>
    </source>
</evidence>
<protein>
    <submittedName>
        <fullName evidence="3">Putative flavoprotein involved in K+ transport</fullName>
    </submittedName>
</protein>
<evidence type="ECO:0000256" key="2">
    <source>
        <dbReference type="SAM" id="MobiDB-lite"/>
    </source>
</evidence>
<dbReference type="GO" id="GO:0004497">
    <property type="term" value="F:monooxygenase activity"/>
    <property type="evidence" value="ECO:0007669"/>
    <property type="project" value="TreeGrafter"/>
</dbReference>
<dbReference type="RefSeq" id="WP_115931791.1">
    <property type="nucleotide sequence ID" value="NZ_QREH01000001.1"/>
</dbReference>
<dbReference type="Pfam" id="PF13738">
    <property type="entry name" value="Pyr_redox_3"/>
    <property type="match status" value="1"/>
</dbReference>
<name>A0A3D9LE58_9MICC</name>
<dbReference type="InterPro" id="IPR036188">
    <property type="entry name" value="FAD/NAD-bd_sf"/>
</dbReference>
<reference evidence="3 4" key="1">
    <citation type="submission" date="2018-07" db="EMBL/GenBank/DDBJ databases">
        <title>Sequencing the genomes of 1000 actinobacteria strains.</title>
        <authorList>
            <person name="Klenk H.-P."/>
        </authorList>
    </citation>
    <scope>NUCLEOTIDE SEQUENCE [LARGE SCALE GENOMIC DNA]</scope>
    <source>
        <strain evidence="3 4">DSM 14442</strain>
    </source>
</reference>
<feature type="compositionally biased region" description="Basic residues" evidence="2">
    <location>
        <begin position="379"/>
        <end position="392"/>
    </location>
</feature>
<keyword evidence="1" id="KW-0560">Oxidoreductase</keyword>
<dbReference type="PRINTS" id="PR00469">
    <property type="entry name" value="PNDRDTASEII"/>
</dbReference>
<dbReference type="AlphaFoldDB" id="A0A3D9LE58"/>